<dbReference type="AlphaFoldDB" id="A0A8D8VZB9"/>
<organism evidence="2">
    <name type="scientific">Cacopsylla melanoneura</name>
    <dbReference type="NCBI Taxonomy" id="428564"/>
    <lineage>
        <taxon>Eukaryota</taxon>
        <taxon>Metazoa</taxon>
        <taxon>Ecdysozoa</taxon>
        <taxon>Arthropoda</taxon>
        <taxon>Hexapoda</taxon>
        <taxon>Insecta</taxon>
        <taxon>Pterygota</taxon>
        <taxon>Neoptera</taxon>
        <taxon>Paraneoptera</taxon>
        <taxon>Hemiptera</taxon>
        <taxon>Sternorrhyncha</taxon>
        <taxon>Psylloidea</taxon>
        <taxon>Psyllidae</taxon>
        <taxon>Psyllinae</taxon>
        <taxon>Cacopsylla</taxon>
    </lineage>
</organism>
<feature type="compositionally biased region" description="Basic and acidic residues" evidence="1">
    <location>
        <begin position="13"/>
        <end position="22"/>
    </location>
</feature>
<name>A0A8D8VZB9_9HEMI</name>
<reference evidence="2" key="1">
    <citation type="submission" date="2021-05" db="EMBL/GenBank/DDBJ databases">
        <authorList>
            <person name="Alioto T."/>
            <person name="Alioto T."/>
            <person name="Gomez Garrido J."/>
        </authorList>
    </citation>
    <scope>NUCLEOTIDE SEQUENCE</scope>
</reference>
<evidence type="ECO:0000256" key="1">
    <source>
        <dbReference type="SAM" id="MobiDB-lite"/>
    </source>
</evidence>
<dbReference type="EMBL" id="HBUF01105923">
    <property type="protein sequence ID" value="CAG6639185.1"/>
    <property type="molecule type" value="Transcribed_RNA"/>
</dbReference>
<sequence>MHQSVDGYSLHSHRVDDHDQSHHGGSACGQSCPHGDVHDRTCRDDRDHVHDDLCVRDHDQTRHGGGARVHLFLYVHVHAQTSHHAHVHGDIDRDVHVHVHNVPCVHVRFQSGPHVHDYVWTFLRVYVRGRIPHGVHAGDVHGLSACVHALLDHGGRARVGVYLHVYVRGPGGLRDCARVLLYPHAYAHAGDSPCAHVHEHVLHDDDVHDLHDLHDDDHETASHRDCVHDPRDLRECVCE</sequence>
<proteinExistence type="predicted"/>
<evidence type="ECO:0000313" key="2">
    <source>
        <dbReference type="EMBL" id="CAG6639185.1"/>
    </source>
</evidence>
<feature type="region of interest" description="Disordered" evidence="1">
    <location>
        <begin position="1"/>
        <end position="32"/>
    </location>
</feature>
<accession>A0A8D8VZB9</accession>
<protein>
    <submittedName>
        <fullName evidence="2">Uncharacterized protein</fullName>
    </submittedName>
</protein>
<dbReference type="EMBL" id="HBUF01105922">
    <property type="protein sequence ID" value="CAG6639184.1"/>
    <property type="molecule type" value="Transcribed_RNA"/>
</dbReference>